<dbReference type="WBParaSite" id="TMUE_1000005601.1">
    <property type="protein sequence ID" value="TMUE_1000005601.1"/>
    <property type="gene ID" value="WBGene00299325"/>
</dbReference>
<evidence type="ECO:0000256" key="1">
    <source>
        <dbReference type="SAM" id="Phobius"/>
    </source>
</evidence>
<accession>A0A5S6QE16</accession>
<reference evidence="3" key="1">
    <citation type="submission" date="2019-12" db="UniProtKB">
        <authorList>
            <consortium name="WormBaseParasite"/>
        </authorList>
    </citation>
    <scope>IDENTIFICATION</scope>
</reference>
<organism evidence="2 3">
    <name type="scientific">Trichuris muris</name>
    <name type="common">Mouse whipworm</name>
    <dbReference type="NCBI Taxonomy" id="70415"/>
    <lineage>
        <taxon>Eukaryota</taxon>
        <taxon>Metazoa</taxon>
        <taxon>Ecdysozoa</taxon>
        <taxon>Nematoda</taxon>
        <taxon>Enoplea</taxon>
        <taxon>Dorylaimia</taxon>
        <taxon>Trichinellida</taxon>
        <taxon>Trichuridae</taxon>
        <taxon>Trichuris</taxon>
    </lineage>
</organism>
<evidence type="ECO:0000313" key="2">
    <source>
        <dbReference type="Proteomes" id="UP000046395"/>
    </source>
</evidence>
<keyword evidence="1" id="KW-1133">Transmembrane helix</keyword>
<protein>
    <submittedName>
        <fullName evidence="3">C-type lectin domain-containing protein</fullName>
    </submittedName>
</protein>
<feature type="transmembrane region" description="Helical" evidence="1">
    <location>
        <begin position="84"/>
        <end position="111"/>
    </location>
</feature>
<dbReference type="AlphaFoldDB" id="A0A5S6QE16"/>
<sequence length="209" mass="23368">MADESSLRSINPKVTPWPTDFLVDNSSAKLACLYVDFEHSYYGYTADDCRSKRAFICEKNFDGSTVPYSDPPEIYDKTEIVAELFISLALSVTVLVILTLLIIISVAYVLFKKIRSKKKIKLEPETNAREASVRRITVGRVSESPCTSLCRRFTVIRYGQSVRRPKCSPAKVSPANVFRVELTRTAIRSGALTVIRYGQGGNRLASLSE</sequence>
<proteinExistence type="predicted"/>
<dbReference type="STRING" id="70415.A0A5S6QE16"/>
<evidence type="ECO:0000313" key="3">
    <source>
        <dbReference type="WBParaSite" id="TMUE_1000005601.1"/>
    </source>
</evidence>
<keyword evidence="1" id="KW-0812">Transmembrane</keyword>
<keyword evidence="1" id="KW-0472">Membrane</keyword>
<name>A0A5S6QE16_TRIMR</name>
<keyword evidence="2" id="KW-1185">Reference proteome</keyword>
<dbReference type="Proteomes" id="UP000046395">
    <property type="component" value="Unassembled WGS sequence"/>
</dbReference>